<gene>
    <name evidence="4" type="ORF">Q4490_00180</name>
</gene>
<evidence type="ECO:0000313" key="5">
    <source>
        <dbReference type="Proteomes" id="UP001169862"/>
    </source>
</evidence>
<organism evidence="4 5">
    <name type="scientific">Neptunomonas phycophila</name>
    <dbReference type="NCBI Taxonomy" id="1572645"/>
    <lineage>
        <taxon>Bacteria</taxon>
        <taxon>Pseudomonadati</taxon>
        <taxon>Pseudomonadota</taxon>
        <taxon>Gammaproteobacteria</taxon>
        <taxon>Oceanospirillales</taxon>
        <taxon>Oceanospirillaceae</taxon>
        <taxon>Neptunomonas</taxon>
    </lineage>
</organism>
<comment type="similarity">
    <text evidence="1 3">Belongs to the RelE toxin family.</text>
</comment>
<keyword evidence="2" id="KW-1277">Toxin-antitoxin system</keyword>
<dbReference type="RefSeq" id="WP_178968962.1">
    <property type="nucleotide sequence ID" value="NZ_CAXPFL010000032.1"/>
</dbReference>
<dbReference type="Gene3D" id="3.30.2310.20">
    <property type="entry name" value="RelE-like"/>
    <property type="match status" value="1"/>
</dbReference>
<dbReference type="InterPro" id="IPR007712">
    <property type="entry name" value="RelE/ParE_toxin"/>
</dbReference>
<accession>A0AAW7XDZ2</accession>
<dbReference type="PANTHER" id="PTHR33755">
    <property type="entry name" value="TOXIN PARE1-RELATED"/>
    <property type="match status" value="1"/>
</dbReference>
<dbReference type="PIRSF" id="PIRSF029218">
    <property type="entry name" value="ParE"/>
    <property type="match status" value="1"/>
</dbReference>
<comment type="caution">
    <text evidence="4">The sequence shown here is derived from an EMBL/GenBank/DDBJ whole genome shotgun (WGS) entry which is preliminary data.</text>
</comment>
<dbReference type="PANTHER" id="PTHR33755:SF9">
    <property type="entry name" value="TOXIN PARE1"/>
    <property type="match status" value="1"/>
</dbReference>
<dbReference type="InterPro" id="IPR035093">
    <property type="entry name" value="RelE/ParE_toxin_dom_sf"/>
</dbReference>
<name>A0AAW7XDZ2_9GAMM</name>
<evidence type="ECO:0000313" key="4">
    <source>
        <dbReference type="EMBL" id="MDO6451966.1"/>
    </source>
</evidence>
<dbReference type="Proteomes" id="UP001169862">
    <property type="component" value="Unassembled WGS sequence"/>
</dbReference>
<evidence type="ECO:0000256" key="3">
    <source>
        <dbReference type="PIRNR" id="PIRNR029218"/>
    </source>
</evidence>
<dbReference type="InterPro" id="IPR028344">
    <property type="entry name" value="ParE1/4"/>
</dbReference>
<dbReference type="EMBL" id="JAUOPG010000001">
    <property type="protein sequence ID" value="MDO6451966.1"/>
    <property type="molecule type" value="Genomic_DNA"/>
</dbReference>
<reference evidence="4" key="1">
    <citation type="submission" date="2023-07" db="EMBL/GenBank/DDBJ databases">
        <title>Genome content predicts the carbon catabolic preferences of heterotrophic bacteria.</title>
        <authorList>
            <person name="Gralka M."/>
        </authorList>
    </citation>
    <scope>NUCLEOTIDE SEQUENCE</scope>
    <source>
        <strain evidence="4">I2M16</strain>
    </source>
</reference>
<sequence length="100" mass="11601">MSAFTLTQRAKSDLKAIAKFTENHWGRAHRNIYIKQFDEAFHMLAGSPSMGKNCDFIKFGYHKFPQGSHIIFYKVVPNRTIEIIRILHKNMDVTSRLSDS</sequence>
<dbReference type="Pfam" id="PF05016">
    <property type="entry name" value="ParE_toxin"/>
    <property type="match status" value="1"/>
</dbReference>
<proteinExistence type="inferred from homology"/>
<dbReference type="InterPro" id="IPR051803">
    <property type="entry name" value="TA_system_RelE-like_toxin"/>
</dbReference>
<evidence type="ECO:0000256" key="1">
    <source>
        <dbReference type="ARBA" id="ARBA00006226"/>
    </source>
</evidence>
<protein>
    <recommendedName>
        <fullName evidence="3">Toxin</fullName>
    </recommendedName>
</protein>
<dbReference type="AlphaFoldDB" id="A0AAW7XDZ2"/>
<evidence type="ECO:0000256" key="2">
    <source>
        <dbReference type="ARBA" id="ARBA00022649"/>
    </source>
</evidence>
<dbReference type="GeneID" id="300786142"/>